<evidence type="ECO:0000256" key="2">
    <source>
        <dbReference type="SAM" id="SignalP"/>
    </source>
</evidence>
<organism evidence="3 4">
    <name type="scientific">Oryza sativa subsp. indica</name>
    <name type="common">Rice</name>
    <dbReference type="NCBI Taxonomy" id="39946"/>
    <lineage>
        <taxon>Eukaryota</taxon>
        <taxon>Viridiplantae</taxon>
        <taxon>Streptophyta</taxon>
        <taxon>Embryophyta</taxon>
        <taxon>Tracheophyta</taxon>
        <taxon>Spermatophyta</taxon>
        <taxon>Magnoliopsida</taxon>
        <taxon>Liliopsida</taxon>
        <taxon>Poales</taxon>
        <taxon>Poaceae</taxon>
        <taxon>BOP clade</taxon>
        <taxon>Oryzoideae</taxon>
        <taxon>Oryzeae</taxon>
        <taxon>Oryzinae</taxon>
        <taxon>Oryza</taxon>
        <taxon>Oryza sativa</taxon>
    </lineage>
</organism>
<keyword evidence="1" id="KW-0175">Coiled coil</keyword>
<evidence type="ECO:0000256" key="1">
    <source>
        <dbReference type="SAM" id="Coils"/>
    </source>
</evidence>
<sequence>MVIIITSFLLPDLVLLISSSYLLTRGQATEVLEKGNIRLQDREIAGLEEQIRTLRMKLQNHESYEEQKRREYYNLESEYNKLHSSYRNLQACHHNLQTSYHNLEARHNALRWQMSRPGCCG</sequence>
<protein>
    <submittedName>
        <fullName evidence="3">Uncharacterized protein</fullName>
    </submittedName>
</protein>
<keyword evidence="2" id="KW-0732">Signal</keyword>
<keyword evidence="4" id="KW-1185">Reference proteome</keyword>
<dbReference type="AlphaFoldDB" id="A2XPZ0"/>
<accession>A2XPZ0</accession>
<dbReference type="EMBL" id="CM000129">
    <property type="protein sequence ID" value="EAY92900.1"/>
    <property type="molecule type" value="Genomic_DNA"/>
</dbReference>
<dbReference type="Proteomes" id="UP000007015">
    <property type="component" value="Chromosome 4"/>
</dbReference>
<feature type="coiled-coil region" evidence="1">
    <location>
        <begin position="37"/>
        <end position="67"/>
    </location>
</feature>
<dbReference type="Gene3D" id="1.20.5.400">
    <property type="match status" value="1"/>
</dbReference>
<dbReference type="OMA" id="YHNLEAR"/>
<reference evidence="3 4" key="1">
    <citation type="journal article" date="2005" name="PLoS Biol.">
        <title>The genomes of Oryza sativa: a history of duplications.</title>
        <authorList>
            <person name="Yu J."/>
            <person name="Wang J."/>
            <person name="Lin W."/>
            <person name="Li S."/>
            <person name="Li H."/>
            <person name="Zhou J."/>
            <person name="Ni P."/>
            <person name="Dong W."/>
            <person name="Hu S."/>
            <person name="Zeng C."/>
            <person name="Zhang J."/>
            <person name="Zhang Y."/>
            <person name="Li R."/>
            <person name="Xu Z."/>
            <person name="Li S."/>
            <person name="Li X."/>
            <person name="Zheng H."/>
            <person name="Cong L."/>
            <person name="Lin L."/>
            <person name="Yin J."/>
            <person name="Geng J."/>
            <person name="Li G."/>
            <person name="Shi J."/>
            <person name="Liu J."/>
            <person name="Lv H."/>
            <person name="Li J."/>
            <person name="Wang J."/>
            <person name="Deng Y."/>
            <person name="Ran L."/>
            <person name="Shi X."/>
            <person name="Wang X."/>
            <person name="Wu Q."/>
            <person name="Li C."/>
            <person name="Ren X."/>
            <person name="Wang J."/>
            <person name="Wang X."/>
            <person name="Li D."/>
            <person name="Liu D."/>
            <person name="Zhang X."/>
            <person name="Ji Z."/>
            <person name="Zhao W."/>
            <person name="Sun Y."/>
            <person name="Zhang Z."/>
            <person name="Bao J."/>
            <person name="Han Y."/>
            <person name="Dong L."/>
            <person name="Ji J."/>
            <person name="Chen P."/>
            <person name="Wu S."/>
            <person name="Liu J."/>
            <person name="Xiao Y."/>
            <person name="Bu D."/>
            <person name="Tan J."/>
            <person name="Yang L."/>
            <person name="Ye C."/>
            <person name="Zhang J."/>
            <person name="Xu J."/>
            <person name="Zhou Y."/>
            <person name="Yu Y."/>
            <person name="Zhang B."/>
            <person name="Zhuang S."/>
            <person name="Wei H."/>
            <person name="Liu B."/>
            <person name="Lei M."/>
            <person name="Yu H."/>
            <person name="Li Y."/>
            <person name="Xu H."/>
            <person name="Wei S."/>
            <person name="He X."/>
            <person name="Fang L."/>
            <person name="Zhang Z."/>
            <person name="Zhang Y."/>
            <person name="Huang X."/>
            <person name="Su Z."/>
            <person name="Tong W."/>
            <person name="Li J."/>
            <person name="Tong Z."/>
            <person name="Li S."/>
            <person name="Ye J."/>
            <person name="Wang L."/>
            <person name="Fang L."/>
            <person name="Lei T."/>
            <person name="Chen C."/>
            <person name="Chen H."/>
            <person name="Xu Z."/>
            <person name="Li H."/>
            <person name="Huang H."/>
            <person name="Zhang F."/>
            <person name="Xu H."/>
            <person name="Li N."/>
            <person name="Zhao C."/>
            <person name="Li S."/>
            <person name="Dong L."/>
            <person name="Huang Y."/>
            <person name="Li L."/>
            <person name="Xi Y."/>
            <person name="Qi Q."/>
            <person name="Li W."/>
            <person name="Zhang B."/>
            <person name="Hu W."/>
            <person name="Zhang Y."/>
            <person name="Tian X."/>
            <person name="Jiao Y."/>
            <person name="Liang X."/>
            <person name="Jin J."/>
            <person name="Gao L."/>
            <person name="Zheng W."/>
            <person name="Hao B."/>
            <person name="Liu S."/>
            <person name="Wang W."/>
            <person name="Yuan L."/>
            <person name="Cao M."/>
            <person name="McDermott J."/>
            <person name="Samudrala R."/>
            <person name="Wang J."/>
            <person name="Wong G.K."/>
            <person name="Yang H."/>
        </authorList>
    </citation>
    <scope>NUCLEOTIDE SEQUENCE [LARGE SCALE GENOMIC DNA]</scope>
    <source>
        <strain evidence="4">cv. 93-11</strain>
    </source>
</reference>
<proteinExistence type="predicted"/>
<evidence type="ECO:0000313" key="3">
    <source>
        <dbReference type="EMBL" id="EAY92900.1"/>
    </source>
</evidence>
<dbReference type="HOGENOM" id="CLU_2324195_0_0_1"/>
<name>A2XPZ0_ORYSI</name>
<evidence type="ECO:0000313" key="4">
    <source>
        <dbReference type="Proteomes" id="UP000007015"/>
    </source>
</evidence>
<feature type="chain" id="PRO_5002650130" evidence="2">
    <location>
        <begin position="29"/>
        <end position="121"/>
    </location>
</feature>
<dbReference type="Gramene" id="BGIOSGA015826-TA">
    <property type="protein sequence ID" value="BGIOSGA015826-PA"/>
    <property type="gene ID" value="BGIOSGA015826"/>
</dbReference>
<gene>
    <name evidence="3" type="ORF">OsI_14705</name>
</gene>
<feature type="signal peptide" evidence="2">
    <location>
        <begin position="1"/>
        <end position="28"/>
    </location>
</feature>